<dbReference type="SMART" id="SM00257">
    <property type="entry name" value="LysM"/>
    <property type="match status" value="1"/>
</dbReference>
<name>A0A2N7W252_9BURK</name>
<dbReference type="Gene3D" id="3.10.350.10">
    <property type="entry name" value="LysM domain"/>
    <property type="match status" value="1"/>
</dbReference>
<dbReference type="SUPFAM" id="SSF54106">
    <property type="entry name" value="LysM domain"/>
    <property type="match status" value="1"/>
</dbReference>
<comment type="caution">
    <text evidence="3">The sequence shown here is derived from an EMBL/GenBank/DDBJ whole genome shotgun (WGS) entry which is preliminary data.</text>
</comment>
<protein>
    <recommendedName>
        <fullName evidence="2">LysM domain-containing protein</fullName>
    </recommendedName>
</protein>
<proteinExistence type="predicted"/>
<dbReference type="InterPro" id="IPR018392">
    <property type="entry name" value="LysM"/>
</dbReference>
<dbReference type="Proteomes" id="UP000235347">
    <property type="component" value="Unassembled WGS sequence"/>
</dbReference>
<feature type="domain" description="LysM" evidence="2">
    <location>
        <begin position="266"/>
        <end position="310"/>
    </location>
</feature>
<feature type="region of interest" description="Disordered" evidence="1">
    <location>
        <begin position="321"/>
        <end position="385"/>
    </location>
</feature>
<dbReference type="InterPro" id="IPR036779">
    <property type="entry name" value="LysM_dom_sf"/>
</dbReference>
<feature type="compositionally biased region" description="Low complexity" evidence="1">
    <location>
        <begin position="339"/>
        <end position="385"/>
    </location>
</feature>
<gene>
    <name evidence="3" type="ORF">C0Z19_16005</name>
</gene>
<evidence type="ECO:0000256" key="1">
    <source>
        <dbReference type="SAM" id="MobiDB-lite"/>
    </source>
</evidence>
<feature type="compositionally biased region" description="Basic residues" evidence="1">
    <location>
        <begin position="322"/>
        <end position="338"/>
    </location>
</feature>
<dbReference type="PROSITE" id="PS51782">
    <property type="entry name" value="LYSM"/>
    <property type="match status" value="1"/>
</dbReference>
<evidence type="ECO:0000313" key="3">
    <source>
        <dbReference type="EMBL" id="PMS23499.1"/>
    </source>
</evidence>
<accession>A0A2N7W252</accession>
<organism evidence="3 4">
    <name type="scientific">Trinickia soli</name>
    <dbReference type="NCBI Taxonomy" id="380675"/>
    <lineage>
        <taxon>Bacteria</taxon>
        <taxon>Pseudomonadati</taxon>
        <taxon>Pseudomonadota</taxon>
        <taxon>Betaproteobacteria</taxon>
        <taxon>Burkholderiales</taxon>
        <taxon>Burkholderiaceae</taxon>
        <taxon>Trinickia</taxon>
    </lineage>
</organism>
<sequence>MPKLVSATYYLDVKTAEYIADNGDHLLRSGGAPAWRFNNPGNMRPARRRKITTSIGRATMRDGGVFLIFPDYETGRSELKRLLKDPDGYGETTLADTVPVFAPKQDGNDPKKYLHSVIDRTSIAADTKLGMLSDAQLDKLADCIETLEGYHAYPSTRSEKWVKGANITLSDGARPIAGQQVVVRQGGRERVLTTGTTGALPTLVLSGGSVDILIQDAKAQLQKVMTVGQAQVSKSYLLVREMFTTEASTAPHVPLAQSAQAPRAPITYRIEPHDSLSKIASRFKTSVAKLEADNHLGHSDLIIVGKTLVIYGASSQGDAAAAKHKSAPAKRAPHHAPHATKAAHSAPGAAHASTPSPASTPASASAPESASAPASPSSASSAATAHVDVPRTQAGLGRPLVLLPPDQPRASWMAIAIEEAERWGGADETVITKTMNYHAEIDDHNPFKTLSGSRNAWCAAFVNWVMKQDGRAMVAARIDRHRARKFVGDPSFPEIKQPIFGAIAVEANLGHVMFVYGIDPKTGRLVVLGGNQGGGGTFGGTIDFAEFKLKEIHGYYVPLSYLPFAQQEIARGAQLPQASAEDLNKLHHIKDPKGHGTR</sequence>
<evidence type="ECO:0000259" key="2">
    <source>
        <dbReference type="PROSITE" id="PS51782"/>
    </source>
</evidence>
<dbReference type="EMBL" id="PNYB01000012">
    <property type="protein sequence ID" value="PMS23499.1"/>
    <property type="molecule type" value="Genomic_DNA"/>
</dbReference>
<reference evidence="3 4" key="1">
    <citation type="submission" date="2018-01" db="EMBL/GenBank/DDBJ databases">
        <title>Whole genome analyses suggest that Burkholderia sensu lato contains two further novel genera in the rhizoxinica-symbiotica group Mycetohabitans gen. nov., and Trinickia gen. nov.: implications for the evolution of diazotrophy and nodulation in the Burkholderiaceae.</title>
        <authorList>
            <person name="Estrada-de los Santos P."/>
            <person name="Palmer M."/>
            <person name="Chavez-Ramirez B."/>
            <person name="Beukes C."/>
            <person name="Steenkamp E.T."/>
            <person name="Hirsch A.M."/>
            <person name="Manyaka P."/>
            <person name="Maluk M."/>
            <person name="Lafos M."/>
            <person name="Crook M."/>
            <person name="Gross E."/>
            <person name="Simon M.F."/>
            <person name="Bueno dos Reis Junior F."/>
            <person name="Poole P.S."/>
            <person name="Venter S.N."/>
            <person name="James E.K."/>
        </authorList>
    </citation>
    <scope>NUCLEOTIDE SEQUENCE [LARGE SCALE GENOMIC DNA]</scope>
    <source>
        <strain evidence="3 4">GP25-8</strain>
    </source>
</reference>
<keyword evidence="4" id="KW-1185">Reference proteome</keyword>
<dbReference type="RefSeq" id="WP_102610800.1">
    <property type="nucleotide sequence ID" value="NZ_CADIKD010000015.1"/>
</dbReference>
<evidence type="ECO:0000313" key="4">
    <source>
        <dbReference type="Proteomes" id="UP000235347"/>
    </source>
</evidence>
<dbReference type="CDD" id="cd00118">
    <property type="entry name" value="LysM"/>
    <property type="match status" value="1"/>
</dbReference>
<dbReference type="Pfam" id="PF01476">
    <property type="entry name" value="LysM"/>
    <property type="match status" value="1"/>
</dbReference>
<dbReference type="AlphaFoldDB" id="A0A2N7W252"/>